<evidence type="ECO:0000313" key="2">
    <source>
        <dbReference type="EMBL" id="CAH0555062.1"/>
    </source>
</evidence>
<proteinExistence type="predicted"/>
<dbReference type="SMART" id="SM00494">
    <property type="entry name" value="ChtBD2"/>
    <property type="match status" value="1"/>
</dbReference>
<gene>
    <name evidence="2" type="ORF">MELIAE_LOCUS6498</name>
</gene>
<dbReference type="Proteomes" id="UP001154078">
    <property type="component" value="Chromosome 4"/>
</dbReference>
<accession>A0A9P0B605</accession>
<dbReference type="SUPFAM" id="SSF57625">
    <property type="entry name" value="Invertebrate chitin-binding proteins"/>
    <property type="match status" value="1"/>
</dbReference>
<reference evidence="2" key="1">
    <citation type="submission" date="2021-12" db="EMBL/GenBank/DDBJ databases">
        <authorList>
            <person name="King R."/>
        </authorList>
    </citation>
    <scope>NUCLEOTIDE SEQUENCE</scope>
</reference>
<dbReference type="Pfam" id="PF01607">
    <property type="entry name" value="CBM_14"/>
    <property type="match status" value="1"/>
</dbReference>
<sequence>MYIDYIEHPPPTTKGIPICDVSIPHQENPTDCHLFYHCVFGDDNAPKLIEKSCGRDMMYNPKTMSCDWPANVVLLKSSCQLKKEEESRNETVPECPPGMVMEKCAIPCENPGQVVEEKGCKQCQCIDNYYSCHKVQCSDEVMEEMDVDEYEQTEEPTEEDGLNRTDIGRFEYNKQSIVRTYTIPPILIIPSTVTPPEACTENR</sequence>
<organism evidence="2 3">
    <name type="scientific">Brassicogethes aeneus</name>
    <name type="common">Rape pollen beetle</name>
    <name type="synonym">Meligethes aeneus</name>
    <dbReference type="NCBI Taxonomy" id="1431903"/>
    <lineage>
        <taxon>Eukaryota</taxon>
        <taxon>Metazoa</taxon>
        <taxon>Ecdysozoa</taxon>
        <taxon>Arthropoda</taxon>
        <taxon>Hexapoda</taxon>
        <taxon>Insecta</taxon>
        <taxon>Pterygota</taxon>
        <taxon>Neoptera</taxon>
        <taxon>Endopterygota</taxon>
        <taxon>Coleoptera</taxon>
        <taxon>Polyphaga</taxon>
        <taxon>Cucujiformia</taxon>
        <taxon>Nitidulidae</taxon>
        <taxon>Meligethinae</taxon>
        <taxon>Brassicogethes</taxon>
    </lineage>
</organism>
<dbReference type="OrthoDB" id="6020543at2759"/>
<dbReference type="GO" id="GO:0005576">
    <property type="term" value="C:extracellular region"/>
    <property type="evidence" value="ECO:0007669"/>
    <property type="project" value="InterPro"/>
</dbReference>
<feature type="domain" description="Chitin-binding type-2" evidence="1">
    <location>
        <begin position="16"/>
        <end position="81"/>
    </location>
</feature>
<keyword evidence="3" id="KW-1185">Reference proteome</keyword>
<dbReference type="EMBL" id="OV121135">
    <property type="protein sequence ID" value="CAH0555062.1"/>
    <property type="molecule type" value="Genomic_DNA"/>
</dbReference>
<dbReference type="AlphaFoldDB" id="A0A9P0B605"/>
<dbReference type="InterPro" id="IPR002557">
    <property type="entry name" value="Chitin-bd_dom"/>
</dbReference>
<dbReference type="Gene3D" id="2.170.140.10">
    <property type="entry name" value="Chitin binding domain"/>
    <property type="match status" value="1"/>
</dbReference>
<dbReference type="PROSITE" id="PS50940">
    <property type="entry name" value="CHIT_BIND_II"/>
    <property type="match status" value="1"/>
</dbReference>
<evidence type="ECO:0000313" key="3">
    <source>
        <dbReference type="Proteomes" id="UP001154078"/>
    </source>
</evidence>
<protein>
    <recommendedName>
        <fullName evidence="1">Chitin-binding type-2 domain-containing protein</fullName>
    </recommendedName>
</protein>
<name>A0A9P0B605_BRAAE</name>
<dbReference type="GO" id="GO:0008061">
    <property type="term" value="F:chitin binding"/>
    <property type="evidence" value="ECO:0007669"/>
    <property type="project" value="InterPro"/>
</dbReference>
<dbReference type="InterPro" id="IPR036508">
    <property type="entry name" value="Chitin-bd_dom_sf"/>
</dbReference>
<evidence type="ECO:0000259" key="1">
    <source>
        <dbReference type="PROSITE" id="PS50940"/>
    </source>
</evidence>